<keyword evidence="14" id="KW-1185">Reference proteome</keyword>
<evidence type="ECO:0000313" key="13">
    <source>
        <dbReference type="EMBL" id="KAF1955340.1"/>
    </source>
</evidence>
<dbReference type="GO" id="GO:0046872">
    <property type="term" value="F:metal ion binding"/>
    <property type="evidence" value="ECO:0007669"/>
    <property type="project" value="UniProtKB-KW"/>
</dbReference>
<evidence type="ECO:0000256" key="2">
    <source>
        <dbReference type="ARBA" id="ARBA00007294"/>
    </source>
</evidence>
<evidence type="ECO:0000256" key="8">
    <source>
        <dbReference type="ARBA" id="ARBA00023128"/>
    </source>
</evidence>
<dbReference type="GO" id="GO:0098796">
    <property type="term" value="C:membrane protein complex"/>
    <property type="evidence" value="ECO:0007669"/>
    <property type="project" value="UniProtKB-ARBA"/>
</dbReference>
<evidence type="ECO:0000256" key="9">
    <source>
        <dbReference type="ARBA" id="ARBA00023136"/>
    </source>
</evidence>
<dbReference type="GO" id="GO:0020037">
    <property type="term" value="F:heme binding"/>
    <property type="evidence" value="ECO:0007669"/>
    <property type="project" value="TreeGrafter"/>
</dbReference>
<keyword evidence="9 12" id="KW-0472">Membrane</keyword>
<evidence type="ECO:0000313" key="14">
    <source>
        <dbReference type="Proteomes" id="UP000800035"/>
    </source>
</evidence>
<evidence type="ECO:0000256" key="3">
    <source>
        <dbReference type="ARBA" id="ARBA00022448"/>
    </source>
</evidence>
<name>A0A6A5TTL9_9PLEO</name>
<dbReference type="EMBL" id="ML976995">
    <property type="protein sequence ID" value="KAF1955340.1"/>
    <property type="molecule type" value="Genomic_DNA"/>
</dbReference>
<evidence type="ECO:0000256" key="11">
    <source>
        <dbReference type="PIRSR" id="PIRSR607992-2"/>
    </source>
</evidence>
<organism evidence="13 14">
    <name type="scientific">Byssothecium circinans</name>
    <dbReference type="NCBI Taxonomy" id="147558"/>
    <lineage>
        <taxon>Eukaryota</taxon>
        <taxon>Fungi</taxon>
        <taxon>Dikarya</taxon>
        <taxon>Ascomycota</taxon>
        <taxon>Pezizomycotina</taxon>
        <taxon>Dothideomycetes</taxon>
        <taxon>Pleosporomycetidae</taxon>
        <taxon>Pleosporales</taxon>
        <taxon>Massarineae</taxon>
        <taxon>Massarinaceae</taxon>
        <taxon>Byssothecium</taxon>
    </lineage>
</organism>
<dbReference type="InterPro" id="IPR007992">
    <property type="entry name" value="CybS"/>
</dbReference>
<keyword evidence="11" id="KW-0479">Metal-binding</keyword>
<keyword evidence="11" id="KW-0408">Iron</keyword>
<feature type="binding site" evidence="10">
    <location>
        <position position="144"/>
    </location>
    <ligand>
        <name>a ubiquinone</name>
        <dbReference type="ChEBI" id="CHEBI:16389"/>
        <note>ligand shared with IP/SDHB</note>
    </ligand>
</feature>
<gene>
    <name evidence="13" type="ORF">CC80DRAFT_493237</name>
</gene>
<dbReference type="GO" id="GO:0006099">
    <property type="term" value="P:tricarboxylic acid cycle"/>
    <property type="evidence" value="ECO:0007669"/>
    <property type="project" value="TreeGrafter"/>
</dbReference>
<reference evidence="13" key="1">
    <citation type="journal article" date="2020" name="Stud. Mycol.">
        <title>101 Dothideomycetes genomes: a test case for predicting lifestyles and emergence of pathogens.</title>
        <authorList>
            <person name="Haridas S."/>
            <person name="Albert R."/>
            <person name="Binder M."/>
            <person name="Bloem J."/>
            <person name="Labutti K."/>
            <person name="Salamov A."/>
            <person name="Andreopoulos B."/>
            <person name="Baker S."/>
            <person name="Barry K."/>
            <person name="Bills G."/>
            <person name="Bluhm B."/>
            <person name="Cannon C."/>
            <person name="Castanera R."/>
            <person name="Culley D."/>
            <person name="Daum C."/>
            <person name="Ezra D."/>
            <person name="Gonzalez J."/>
            <person name="Henrissat B."/>
            <person name="Kuo A."/>
            <person name="Liang C."/>
            <person name="Lipzen A."/>
            <person name="Lutzoni F."/>
            <person name="Magnuson J."/>
            <person name="Mondo S."/>
            <person name="Nolan M."/>
            <person name="Ohm R."/>
            <person name="Pangilinan J."/>
            <person name="Park H.-J."/>
            <person name="Ramirez L."/>
            <person name="Alfaro M."/>
            <person name="Sun H."/>
            <person name="Tritt A."/>
            <person name="Yoshinaga Y."/>
            <person name="Zwiers L.-H."/>
            <person name="Turgeon B."/>
            <person name="Goodwin S."/>
            <person name="Spatafora J."/>
            <person name="Crous P."/>
            <person name="Grigoriev I."/>
        </authorList>
    </citation>
    <scope>NUCLEOTIDE SEQUENCE</scope>
    <source>
        <strain evidence="13">CBS 675.92</strain>
    </source>
</reference>
<feature type="binding site" description="axial binding residue" evidence="11">
    <location>
        <position position="132"/>
    </location>
    <ligand>
        <name>heme b</name>
        <dbReference type="ChEBI" id="CHEBI:60344"/>
        <note>ligand shared with SDHC</note>
    </ligand>
    <ligandPart>
        <name>Fe</name>
        <dbReference type="ChEBI" id="CHEBI:18248"/>
    </ligandPart>
</feature>
<dbReference type="Pfam" id="PF05328">
    <property type="entry name" value="CybS"/>
    <property type="match status" value="1"/>
</dbReference>
<evidence type="ECO:0000256" key="10">
    <source>
        <dbReference type="PIRSR" id="PIRSR607992-1"/>
    </source>
</evidence>
<dbReference type="SUPFAM" id="SSF81343">
    <property type="entry name" value="Fumarate reductase respiratory complex transmembrane subunits"/>
    <property type="match status" value="1"/>
</dbReference>
<dbReference type="PANTHER" id="PTHR13337">
    <property type="entry name" value="SUCCINATE DEHYDROGENASE"/>
    <property type="match status" value="1"/>
</dbReference>
<keyword evidence="5 12" id="KW-0999">Mitochondrion inner membrane</keyword>
<dbReference type="GO" id="GO:0048039">
    <property type="term" value="F:ubiquinone binding"/>
    <property type="evidence" value="ECO:0007669"/>
    <property type="project" value="TreeGrafter"/>
</dbReference>
<dbReference type="Proteomes" id="UP000800035">
    <property type="component" value="Unassembled WGS sequence"/>
</dbReference>
<evidence type="ECO:0000256" key="7">
    <source>
        <dbReference type="ARBA" id="ARBA00022989"/>
    </source>
</evidence>
<dbReference type="GO" id="GO:0006121">
    <property type="term" value="P:mitochondrial electron transport, succinate to ubiquinone"/>
    <property type="evidence" value="ECO:0007669"/>
    <property type="project" value="TreeGrafter"/>
</dbReference>
<dbReference type="FunFam" id="1.20.1300.10:FF:000007">
    <property type="entry name" value="Succinate dehydrogenase [ubiquinone] cytochrome b small subunit"/>
    <property type="match status" value="1"/>
</dbReference>
<accession>A0A6A5TTL9</accession>
<comment type="similarity">
    <text evidence="2 12">Belongs to the CybS family.</text>
</comment>
<sequence length="192" mass="20898">MASLMRPALLRQSLATPQASQRVFSTLTRQSSPLAQQLRPAFARSTIPKSTRIAAFHATQRQQILPALPQQVKGTANEPTETPTPSPAHGSYHWSFERFVSAALVPLTIAPFAAGSLNPVTDSILCALLVIHSHIGFESSIIDYLPLKRVPLIRKTVHWALRIGTVVVGVALYSFETNDIGLTALIAKLWTA</sequence>
<protein>
    <recommendedName>
        <fullName evidence="12">Succinate dehydrogenase [ubiquinone] cytochrome b small subunit</fullName>
    </recommendedName>
</protein>
<dbReference type="InterPro" id="IPR034804">
    <property type="entry name" value="SQR/QFR_C/D"/>
</dbReference>
<dbReference type="CDD" id="cd03496">
    <property type="entry name" value="SQR_TypeC_CybS"/>
    <property type="match status" value="1"/>
</dbReference>
<dbReference type="PANTHER" id="PTHR13337:SF2">
    <property type="entry name" value="SUCCINATE DEHYDROGENASE [UBIQUINONE] CYTOCHROME B SMALL SUBUNIT, MITOCHONDRIAL"/>
    <property type="match status" value="1"/>
</dbReference>
<evidence type="ECO:0000256" key="5">
    <source>
        <dbReference type="ARBA" id="ARBA00022792"/>
    </source>
</evidence>
<keyword evidence="7" id="KW-1133">Transmembrane helix</keyword>
<evidence type="ECO:0000256" key="4">
    <source>
        <dbReference type="ARBA" id="ARBA00022692"/>
    </source>
</evidence>
<evidence type="ECO:0000256" key="6">
    <source>
        <dbReference type="ARBA" id="ARBA00022946"/>
    </source>
</evidence>
<keyword evidence="8 12" id="KW-0496">Mitochondrion</keyword>
<keyword evidence="3" id="KW-0813">Transport</keyword>
<proteinExistence type="inferred from homology"/>
<dbReference type="AlphaFoldDB" id="A0A6A5TTL9"/>
<dbReference type="OrthoDB" id="18577at2759"/>
<dbReference type="Gene3D" id="1.20.1300.10">
    <property type="entry name" value="Fumarate reductase/succinate dehydrogenase, transmembrane subunit"/>
    <property type="match status" value="1"/>
</dbReference>
<evidence type="ECO:0000256" key="12">
    <source>
        <dbReference type="RuleBase" id="RU364031"/>
    </source>
</evidence>
<comment type="subcellular location">
    <subcellularLocation>
        <location evidence="1 12">Mitochondrion inner membrane</location>
        <topology evidence="1 12">Multi-pass membrane protein</topology>
    </subcellularLocation>
</comment>
<keyword evidence="6 12" id="KW-0809">Transit peptide</keyword>
<keyword evidence="4" id="KW-0812">Transmembrane</keyword>
<dbReference type="GO" id="GO:0005743">
    <property type="term" value="C:mitochondrial inner membrane"/>
    <property type="evidence" value="ECO:0007669"/>
    <property type="project" value="UniProtKB-SubCell"/>
</dbReference>
<evidence type="ECO:0000256" key="1">
    <source>
        <dbReference type="ARBA" id="ARBA00004448"/>
    </source>
</evidence>